<dbReference type="Pfam" id="PF03534">
    <property type="entry name" value="SpvB"/>
    <property type="match status" value="1"/>
</dbReference>
<dbReference type="EMBL" id="BAABFN010000005">
    <property type="protein sequence ID" value="GAA4312552.1"/>
    <property type="molecule type" value="Genomic_DNA"/>
</dbReference>
<name>A0ABP8FWQ3_9BACT</name>
<evidence type="ECO:0000256" key="1">
    <source>
        <dbReference type="ARBA" id="ARBA00004613"/>
    </source>
</evidence>
<organism evidence="4 5">
    <name type="scientific">Compostibacter hankyongensis</name>
    <dbReference type="NCBI Taxonomy" id="1007089"/>
    <lineage>
        <taxon>Bacteria</taxon>
        <taxon>Pseudomonadati</taxon>
        <taxon>Bacteroidota</taxon>
        <taxon>Chitinophagia</taxon>
        <taxon>Chitinophagales</taxon>
        <taxon>Chitinophagaceae</taxon>
        <taxon>Compostibacter</taxon>
    </lineage>
</organism>
<keyword evidence="5" id="KW-1185">Reference proteome</keyword>
<evidence type="ECO:0000256" key="3">
    <source>
        <dbReference type="ARBA" id="ARBA00023026"/>
    </source>
</evidence>
<keyword evidence="2" id="KW-0964">Secreted</keyword>
<gene>
    <name evidence="4" type="ORF">GCM10023143_22290</name>
</gene>
<reference evidence="5" key="1">
    <citation type="journal article" date="2019" name="Int. J. Syst. Evol. Microbiol.">
        <title>The Global Catalogue of Microorganisms (GCM) 10K type strain sequencing project: providing services to taxonomists for standard genome sequencing and annotation.</title>
        <authorList>
            <consortium name="The Broad Institute Genomics Platform"/>
            <consortium name="The Broad Institute Genome Sequencing Center for Infectious Disease"/>
            <person name="Wu L."/>
            <person name="Ma J."/>
        </authorList>
    </citation>
    <scope>NUCLEOTIDE SEQUENCE [LARGE SCALE GENOMIC DNA]</scope>
    <source>
        <strain evidence="5">JCM 17664</strain>
    </source>
</reference>
<accession>A0ABP8FWQ3</accession>
<dbReference type="InterPro" id="IPR003284">
    <property type="entry name" value="Sal_SpvB"/>
</dbReference>
<dbReference type="Proteomes" id="UP001501207">
    <property type="component" value="Unassembled WGS sequence"/>
</dbReference>
<keyword evidence="3" id="KW-0843">Virulence</keyword>
<evidence type="ECO:0000313" key="4">
    <source>
        <dbReference type="EMBL" id="GAA4312552.1"/>
    </source>
</evidence>
<proteinExistence type="predicted"/>
<evidence type="ECO:0000256" key="2">
    <source>
        <dbReference type="ARBA" id="ARBA00022525"/>
    </source>
</evidence>
<sequence length="194" mass="21813">MWFYTPQFYLMDKENDSRRVTSLKVITPSGRRALRGINESFKERSFTGSGGFSIPFPLPGARDSPPTINLSYNSGSGYGLSGLGFSVALDSVARKTSDGIFRYNDTEVFILNSAGKLLLRYTDSKEGWVKAPPEQAWSHLLSRRHNAYWNNDGNTVLSYGGINALALLHHEETAARDPDEIKRSFWDKVNDELR</sequence>
<evidence type="ECO:0000313" key="5">
    <source>
        <dbReference type="Proteomes" id="UP001501207"/>
    </source>
</evidence>
<comment type="caution">
    <text evidence="4">The sequence shown here is derived from an EMBL/GenBank/DDBJ whole genome shotgun (WGS) entry which is preliminary data.</text>
</comment>
<protein>
    <submittedName>
        <fullName evidence="4">Uncharacterized protein</fullName>
    </submittedName>
</protein>
<comment type="subcellular location">
    <subcellularLocation>
        <location evidence="1">Secreted</location>
    </subcellularLocation>
</comment>